<proteinExistence type="predicted"/>
<gene>
    <name evidence="2" type="ORF">JYZ213_LOCUS46239</name>
</gene>
<comment type="caution">
    <text evidence="2">The sequence shown here is derived from an EMBL/GenBank/DDBJ whole genome shotgun (WGS) entry which is preliminary data.</text>
</comment>
<evidence type="ECO:0000313" key="3">
    <source>
        <dbReference type="Proteomes" id="UP000663845"/>
    </source>
</evidence>
<accession>A0A815WN22</accession>
<evidence type="ECO:0000313" key="2">
    <source>
        <dbReference type="EMBL" id="CAF1549875.1"/>
    </source>
</evidence>
<sequence length="230" mass="25331">PSLAPPLSSQQSTTGSSSTASAATTAANHPLSTILDPALVMAMLVNPNLYSHVQQQVLSNPNFLHAYQHMFADNAPPKVASETQVVPSTNPTLDNSIKQTIAASRATKEQQQQQNLSSSRSRPVLTQATKPIQLTSLESEFDNEQQQQQQIKSRTRFTSSETALTENQQQDIALTQELVRRQLALAQQQQQQRNPRNPNSTSQLSLSSPLSRHIPLTTEQMQEVLTRAKN</sequence>
<feature type="non-terminal residue" evidence="2">
    <location>
        <position position="1"/>
    </location>
</feature>
<feature type="region of interest" description="Disordered" evidence="1">
    <location>
        <begin position="1"/>
        <end position="24"/>
    </location>
</feature>
<name>A0A815WN22_9BILA</name>
<feature type="compositionally biased region" description="Low complexity" evidence="1">
    <location>
        <begin position="185"/>
        <end position="211"/>
    </location>
</feature>
<feature type="region of interest" description="Disordered" evidence="1">
    <location>
        <begin position="185"/>
        <end position="218"/>
    </location>
</feature>
<dbReference type="EMBL" id="CAJNOG010005308">
    <property type="protein sequence ID" value="CAF1549875.1"/>
    <property type="molecule type" value="Genomic_DNA"/>
</dbReference>
<evidence type="ECO:0000256" key="1">
    <source>
        <dbReference type="SAM" id="MobiDB-lite"/>
    </source>
</evidence>
<dbReference type="Proteomes" id="UP000663845">
    <property type="component" value="Unassembled WGS sequence"/>
</dbReference>
<protein>
    <submittedName>
        <fullName evidence="2">Uncharacterized protein</fullName>
    </submittedName>
</protein>
<organism evidence="2 3">
    <name type="scientific">Adineta steineri</name>
    <dbReference type="NCBI Taxonomy" id="433720"/>
    <lineage>
        <taxon>Eukaryota</taxon>
        <taxon>Metazoa</taxon>
        <taxon>Spiralia</taxon>
        <taxon>Gnathifera</taxon>
        <taxon>Rotifera</taxon>
        <taxon>Eurotatoria</taxon>
        <taxon>Bdelloidea</taxon>
        <taxon>Adinetida</taxon>
        <taxon>Adinetidae</taxon>
        <taxon>Adineta</taxon>
    </lineage>
</organism>
<feature type="region of interest" description="Disordered" evidence="1">
    <location>
        <begin position="107"/>
        <end position="127"/>
    </location>
</feature>
<dbReference type="AlphaFoldDB" id="A0A815WN22"/>
<feature type="non-terminal residue" evidence="2">
    <location>
        <position position="230"/>
    </location>
</feature>
<reference evidence="2" key="1">
    <citation type="submission" date="2021-02" db="EMBL/GenBank/DDBJ databases">
        <authorList>
            <person name="Nowell W R."/>
        </authorList>
    </citation>
    <scope>NUCLEOTIDE SEQUENCE</scope>
</reference>
<feature type="compositionally biased region" description="Polar residues" evidence="1">
    <location>
        <begin position="115"/>
        <end position="127"/>
    </location>
</feature>